<feature type="compositionally biased region" description="Acidic residues" evidence="5">
    <location>
        <begin position="142"/>
        <end position="165"/>
    </location>
</feature>
<evidence type="ECO:0000256" key="2">
    <source>
        <dbReference type="ARBA" id="ARBA00022723"/>
    </source>
</evidence>
<evidence type="ECO:0000256" key="1">
    <source>
        <dbReference type="ARBA" id="ARBA00004196"/>
    </source>
</evidence>
<accession>A0A268F274</accession>
<evidence type="ECO:0000256" key="3">
    <source>
        <dbReference type="ARBA" id="ARBA00022729"/>
    </source>
</evidence>
<keyword evidence="6" id="KW-1133">Transmembrane helix</keyword>
<keyword evidence="4" id="KW-0186">Copper</keyword>
<keyword evidence="2" id="KW-0479">Metal-binding</keyword>
<reference evidence="9 10" key="1">
    <citation type="submission" date="2017-07" db="EMBL/GenBank/DDBJ databases">
        <title>Isolation and whole genome analysis of endospore-forming bacteria from heroin.</title>
        <authorList>
            <person name="Kalinowski J."/>
            <person name="Ahrens B."/>
            <person name="Al-Dilaimi A."/>
            <person name="Winkler A."/>
            <person name="Wibberg D."/>
            <person name="Schleenbecker U."/>
            <person name="Ruckert C."/>
            <person name="Wolfel R."/>
            <person name="Grass G."/>
        </authorList>
    </citation>
    <scope>NUCLEOTIDE SEQUENCE [LARGE SCALE GENOMIC DNA]</scope>
    <source>
        <strain evidence="9 10">7537-G1</strain>
    </source>
</reference>
<name>A0A268F274_9BACL</name>
<proteinExistence type="predicted"/>
<dbReference type="GO" id="GO:0006825">
    <property type="term" value="P:copper ion transport"/>
    <property type="evidence" value="ECO:0007669"/>
    <property type="project" value="InterPro"/>
</dbReference>
<evidence type="ECO:0000256" key="6">
    <source>
        <dbReference type="SAM" id="Phobius"/>
    </source>
</evidence>
<keyword evidence="3" id="KW-0732">Signal</keyword>
<dbReference type="Proteomes" id="UP000435177">
    <property type="component" value="Unassembled WGS sequence"/>
</dbReference>
<evidence type="ECO:0000313" key="11">
    <source>
        <dbReference type="Proteomes" id="UP000435177"/>
    </source>
</evidence>
<feature type="compositionally biased region" description="Polar residues" evidence="5">
    <location>
        <begin position="169"/>
        <end position="185"/>
    </location>
</feature>
<evidence type="ECO:0000313" key="9">
    <source>
        <dbReference type="EMBL" id="PAD79443.1"/>
    </source>
</evidence>
<dbReference type="GO" id="GO:0042597">
    <property type="term" value="C:periplasmic space"/>
    <property type="evidence" value="ECO:0007669"/>
    <property type="project" value="InterPro"/>
</dbReference>
<protein>
    <submittedName>
        <fullName evidence="8">Copper resistance protein CopC</fullName>
    </submittedName>
</protein>
<keyword evidence="6" id="KW-0812">Transmembrane</keyword>
<dbReference type="PANTHER" id="PTHR34820:SF4">
    <property type="entry name" value="INNER MEMBRANE PROTEIN YEBZ"/>
    <property type="match status" value="1"/>
</dbReference>
<dbReference type="EMBL" id="WOAA01000004">
    <property type="protein sequence ID" value="MUG65812.1"/>
    <property type="molecule type" value="Genomic_DNA"/>
</dbReference>
<dbReference type="Proteomes" id="UP000215596">
    <property type="component" value="Unassembled WGS sequence"/>
</dbReference>
<dbReference type="PANTHER" id="PTHR34820">
    <property type="entry name" value="INNER MEMBRANE PROTEIN YEBZ"/>
    <property type="match status" value="1"/>
</dbReference>
<comment type="caution">
    <text evidence="9">The sequence shown here is derived from an EMBL/GenBank/DDBJ whole genome shotgun (WGS) entry which is preliminary data.</text>
</comment>
<feature type="region of interest" description="Disordered" evidence="5">
    <location>
        <begin position="129"/>
        <end position="187"/>
    </location>
</feature>
<feature type="transmembrane region" description="Helical" evidence="6">
    <location>
        <begin position="190"/>
        <end position="209"/>
    </location>
</feature>
<dbReference type="GO" id="GO:0046688">
    <property type="term" value="P:response to copper ion"/>
    <property type="evidence" value="ECO:0007669"/>
    <property type="project" value="InterPro"/>
</dbReference>
<dbReference type="InterPro" id="IPR032694">
    <property type="entry name" value="CopC/D"/>
</dbReference>
<dbReference type="OrthoDB" id="2665980at2"/>
<keyword evidence="6" id="KW-0472">Membrane</keyword>
<dbReference type="Pfam" id="PF04234">
    <property type="entry name" value="CopC"/>
    <property type="match status" value="1"/>
</dbReference>
<dbReference type="RefSeq" id="WP_095263763.1">
    <property type="nucleotide sequence ID" value="NZ_WOAA01000004.1"/>
</dbReference>
<evidence type="ECO:0000313" key="8">
    <source>
        <dbReference type="EMBL" id="MUG65812.1"/>
    </source>
</evidence>
<dbReference type="GO" id="GO:0005507">
    <property type="term" value="F:copper ion binding"/>
    <property type="evidence" value="ECO:0007669"/>
    <property type="project" value="InterPro"/>
</dbReference>
<gene>
    <name evidence="9" type="ORF">CHH67_04375</name>
    <name evidence="8" type="ORF">GNP94_07290</name>
</gene>
<evidence type="ECO:0000256" key="5">
    <source>
        <dbReference type="SAM" id="MobiDB-lite"/>
    </source>
</evidence>
<dbReference type="Gene3D" id="2.60.40.1220">
    <property type="match status" value="1"/>
</dbReference>
<dbReference type="GO" id="GO:0005886">
    <property type="term" value="C:plasma membrane"/>
    <property type="evidence" value="ECO:0007669"/>
    <property type="project" value="TreeGrafter"/>
</dbReference>
<dbReference type="InterPro" id="IPR014756">
    <property type="entry name" value="Ig_E-set"/>
</dbReference>
<dbReference type="GO" id="GO:0030313">
    <property type="term" value="C:cell envelope"/>
    <property type="evidence" value="ECO:0007669"/>
    <property type="project" value="UniProtKB-SubCell"/>
</dbReference>
<evidence type="ECO:0000256" key="4">
    <source>
        <dbReference type="ARBA" id="ARBA00023008"/>
    </source>
</evidence>
<comment type="subcellular location">
    <subcellularLocation>
        <location evidence="1">Cell envelope</location>
    </subcellularLocation>
</comment>
<evidence type="ECO:0000313" key="10">
    <source>
        <dbReference type="Proteomes" id="UP000215596"/>
    </source>
</evidence>
<dbReference type="SUPFAM" id="SSF81296">
    <property type="entry name" value="E set domains"/>
    <property type="match status" value="1"/>
</dbReference>
<dbReference type="AlphaFoldDB" id="A0A268F274"/>
<reference evidence="8 11" key="2">
    <citation type="submission" date="2019-11" db="EMBL/GenBank/DDBJ databases">
        <title>Draft genome sequences of five Paenibacillus species of dairy origin.</title>
        <authorList>
            <person name="Olajide A.M."/>
            <person name="Chen S."/>
            <person name="Lapointe G."/>
        </authorList>
    </citation>
    <scope>NUCLEOTIDE SEQUENCE [LARGE SCALE GENOMIC DNA]</scope>
    <source>
        <strain evidence="8 11">3CS1</strain>
    </source>
</reference>
<organism evidence="9 10">
    <name type="scientific">Paenibacillus campinasensis</name>
    <dbReference type="NCBI Taxonomy" id="66347"/>
    <lineage>
        <taxon>Bacteria</taxon>
        <taxon>Bacillati</taxon>
        <taxon>Bacillota</taxon>
        <taxon>Bacilli</taxon>
        <taxon>Bacillales</taxon>
        <taxon>Paenibacillaceae</taxon>
        <taxon>Paenibacillus</taxon>
    </lineage>
</organism>
<dbReference type="EMBL" id="NPBY01000012">
    <property type="protein sequence ID" value="PAD79443.1"/>
    <property type="molecule type" value="Genomic_DNA"/>
</dbReference>
<dbReference type="InterPro" id="IPR007348">
    <property type="entry name" value="CopC_dom"/>
</dbReference>
<evidence type="ECO:0000259" key="7">
    <source>
        <dbReference type="Pfam" id="PF04234"/>
    </source>
</evidence>
<keyword evidence="11" id="KW-1185">Reference proteome</keyword>
<dbReference type="InterPro" id="IPR014755">
    <property type="entry name" value="Cu-Rt/internalin_Ig-like"/>
</dbReference>
<sequence length="216" mass="23175">MVKNMWKVSSLLMVSFIWALLFPASSWAHSKLESSVPAADAIISEVVEEVSLSFNENIDENLSILNVKNEQGEEVELAEVSVTGETLKGVLVSPLQSGSYTVDYKIVSADGHPVEGSYQFQVDVPEQETAAEAPDTPVTGEPQEEPVTDETSEPATDEAPADEAATDTSGDQTASEQENPASDNEGQGGFNVWIVVVVVAAVLVGYFVVKLSRNRK</sequence>
<feature type="domain" description="CopC" evidence="7">
    <location>
        <begin position="29"/>
        <end position="122"/>
    </location>
</feature>